<name>A0A2V1DFU9_9PLEO</name>
<dbReference type="GO" id="GO:0016874">
    <property type="term" value="F:ligase activity"/>
    <property type="evidence" value="ECO:0007669"/>
    <property type="project" value="UniProtKB-KW"/>
</dbReference>
<dbReference type="PANTHER" id="PTHR45527:SF3">
    <property type="entry name" value="SIDEROPHORE SYNTHETASE (EUROFUNG)"/>
    <property type="match status" value="1"/>
</dbReference>
<dbReference type="PANTHER" id="PTHR45527">
    <property type="entry name" value="NONRIBOSOMAL PEPTIDE SYNTHETASE"/>
    <property type="match status" value="1"/>
</dbReference>
<gene>
    <name evidence="2" type="ORF">DM02DRAFT_536044</name>
</gene>
<sequence length="187" mass="20608">MLACNSDKEYRLVFRLYHAQYDGICIPMIVRTLISIYQQQSLPSVPGCSTYMPRIGNPHRRRLLKGSHVTDITSQLCQKVQGDADPRKIQVERVIGMPTPPTNLTIASLINVAWAKVLCQITGEQDVVYGNLVAGNGGIPSVTEIVGPCLNFVPVRVLVTSTRTSTGLVRSIQEQHVSLDESDSIDF</sequence>
<dbReference type="GO" id="GO:0044550">
    <property type="term" value="P:secondary metabolite biosynthetic process"/>
    <property type="evidence" value="ECO:0007669"/>
    <property type="project" value="TreeGrafter"/>
</dbReference>
<keyword evidence="3" id="KW-1185">Reference proteome</keyword>
<dbReference type="GO" id="GO:0031177">
    <property type="term" value="F:phosphopantetheine binding"/>
    <property type="evidence" value="ECO:0007669"/>
    <property type="project" value="TreeGrafter"/>
</dbReference>
<dbReference type="EMBL" id="KZ805475">
    <property type="protein sequence ID" value="PVH96069.1"/>
    <property type="molecule type" value="Genomic_DNA"/>
</dbReference>
<dbReference type="GO" id="GO:0005737">
    <property type="term" value="C:cytoplasm"/>
    <property type="evidence" value="ECO:0007669"/>
    <property type="project" value="TreeGrafter"/>
</dbReference>
<dbReference type="SUPFAM" id="SSF52777">
    <property type="entry name" value="CoA-dependent acyltransferases"/>
    <property type="match status" value="2"/>
</dbReference>
<evidence type="ECO:0008006" key="4">
    <source>
        <dbReference type="Google" id="ProtNLM"/>
    </source>
</evidence>
<dbReference type="GO" id="GO:0043041">
    <property type="term" value="P:amino acid activation for nonribosomal peptide biosynthetic process"/>
    <property type="evidence" value="ECO:0007669"/>
    <property type="project" value="TreeGrafter"/>
</dbReference>
<dbReference type="Proteomes" id="UP000244855">
    <property type="component" value="Unassembled WGS sequence"/>
</dbReference>
<reference evidence="2 3" key="1">
    <citation type="journal article" date="2018" name="Sci. Rep.">
        <title>Comparative genomics provides insights into the lifestyle and reveals functional heterogeneity of dark septate endophytic fungi.</title>
        <authorList>
            <person name="Knapp D.G."/>
            <person name="Nemeth J.B."/>
            <person name="Barry K."/>
            <person name="Hainaut M."/>
            <person name="Henrissat B."/>
            <person name="Johnson J."/>
            <person name="Kuo A."/>
            <person name="Lim J.H.P."/>
            <person name="Lipzen A."/>
            <person name="Nolan M."/>
            <person name="Ohm R.A."/>
            <person name="Tamas L."/>
            <person name="Grigoriev I.V."/>
            <person name="Spatafora J.W."/>
            <person name="Nagy L.G."/>
            <person name="Kovacs G.M."/>
        </authorList>
    </citation>
    <scope>NUCLEOTIDE SEQUENCE [LARGE SCALE GENOMIC DNA]</scope>
    <source>
        <strain evidence="2 3">DSE2036</strain>
    </source>
</reference>
<evidence type="ECO:0000313" key="2">
    <source>
        <dbReference type="EMBL" id="PVH96069.1"/>
    </source>
</evidence>
<dbReference type="STRING" id="97972.A0A2V1DFU9"/>
<evidence type="ECO:0000256" key="1">
    <source>
        <dbReference type="ARBA" id="ARBA00022598"/>
    </source>
</evidence>
<evidence type="ECO:0000313" key="3">
    <source>
        <dbReference type="Proteomes" id="UP000244855"/>
    </source>
</evidence>
<organism evidence="2 3">
    <name type="scientific">Periconia macrospinosa</name>
    <dbReference type="NCBI Taxonomy" id="97972"/>
    <lineage>
        <taxon>Eukaryota</taxon>
        <taxon>Fungi</taxon>
        <taxon>Dikarya</taxon>
        <taxon>Ascomycota</taxon>
        <taxon>Pezizomycotina</taxon>
        <taxon>Dothideomycetes</taxon>
        <taxon>Pleosporomycetidae</taxon>
        <taxon>Pleosporales</taxon>
        <taxon>Massarineae</taxon>
        <taxon>Periconiaceae</taxon>
        <taxon>Periconia</taxon>
    </lineage>
</organism>
<protein>
    <recommendedName>
        <fullName evidence="4">Condensation domain-containing protein</fullName>
    </recommendedName>
</protein>
<keyword evidence="1" id="KW-0436">Ligase</keyword>
<dbReference type="AlphaFoldDB" id="A0A2V1DFU9"/>
<dbReference type="OrthoDB" id="4263912at2759"/>
<proteinExistence type="predicted"/>
<dbReference type="Gene3D" id="3.30.559.30">
    <property type="entry name" value="Nonribosomal peptide synthetase, condensation domain"/>
    <property type="match status" value="1"/>
</dbReference>
<accession>A0A2V1DFU9</accession>